<comment type="caution">
    <text evidence="1">The sequence shown here is derived from an EMBL/GenBank/DDBJ whole genome shotgun (WGS) entry which is preliminary data.</text>
</comment>
<dbReference type="Proteomes" id="UP000821837">
    <property type="component" value="Chromosome 11"/>
</dbReference>
<reference evidence="1" key="1">
    <citation type="journal article" date="2020" name="Cell">
        <title>Large-Scale Comparative Analyses of Tick Genomes Elucidate Their Genetic Diversity and Vector Capacities.</title>
        <authorList>
            <consortium name="Tick Genome and Microbiome Consortium (TIGMIC)"/>
            <person name="Jia N."/>
            <person name="Wang J."/>
            <person name="Shi W."/>
            <person name="Du L."/>
            <person name="Sun Y."/>
            <person name="Zhan W."/>
            <person name="Jiang J.F."/>
            <person name="Wang Q."/>
            <person name="Zhang B."/>
            <person name="Ji P."/>
            <person name="Bell-Sakyi L."/>
            <person name="Cui X.M."/>
            <person name="Yuan T.T."/>
            <person name="Jiang B.G."/>
            <person name="Yang W.F."/>
            <person name="Lam T.T."/>
            <person name="Chang Q.C."/>
            <person name="Ding S.J."/>
            <person name="Wang X.J."/>
            <person name="Zhu J.G."/>
            <person name="Ruan X.D."/>
            <person name="Zhao L."/>
            <person name="Wei J.T."/>
            <person name="Ye R.Z."/>
            <person name="Que T.C."/>
            <person name="Du C.H."/>
            <person name="Zhou Y.H."/>
            <person name="Cheng J.X."/>
            <person name="Dai P.F."/>
            <person name="Guo W.B."/>
            <person name="Han X.H."/>
            <person name="Huang E.J."/>
            <person name="Li L.F."/>
            <person name="Wei W."/>
            <person name="Gao Y.C."/>
            <person name="Liu J.Z."/>
            <person name="Shao H.Z."/>
            <person name="Wang X."/>
            <person name="Wang C.C."/>
            <person name="Yang T.C."/>
            <person name="Huo Q.B."/>
            <person name="Li W."/>
            <person name="Chen H.Y."/>
            <person name="Chen S.E."/>
            <person name="Zhou L.G."/>
            <person name="Ni X.B."/>
            <person name="Tian J.H."/>
            <person name="Sheng Y."/>
            <person name="Liu T."/>
            <person name="Pan Y.S."/>
            <person name="Xia L.Y."/>
            <person name="Li J."/>
            <person name="Zhao F."/>
            <person name="Cao W.C."/>
        </authorList>
    </citation>
    <scope>NUCLEOTIDE SEQUENCE</scope>
    <source>
        <strain evidence="1">Rsan-2018</strain>
    </source>
</reference>
<organism evidence="1 2">
    <name type="scientific">Rhipicephalus sanguineus</name>
    <name type="common">Brown dog tick</name>
    <name type="synonym">Ixodes sanguineus</name>
    <dbReference type="NCBI Taxonomy" id="34632"/>
    <lineage>
        <taxon>Eukaryota</taxon>
        <taxon>Metazoa</taxon>
        <taxon>Ecdysozoa</taxon>
        <taxon>Arthropoda</taxon>
        <taxon>Chelicerata</taxon>
        <taxon>Arachnida</taxon>
        <taxon>Acari</taxon>
        <taxon>Parasitiformes</taxon>
        <taxon>Ixodida</taxon>
        <taxon>Ixodoidea</taxon>
        <taxon>Ixodidae</taxon>
        <taxon>Rhipicephalinae</taxon>
        <taxon>Rhipicephalus</taxon>
        <taxon>Rhipicephalus</taxon>
    </lineage>
</organism>
<dbReference type="AlphaFoldDB" id="A0A9D4T3L6"/>
<sequence length="133" mass="14344">MDWVFHDDADEALLSSAKTSRSDVTQRLRETGEYEAELTQIVIGLSGGISSQQLVKSGTPYCGVGSYRNFSIGFKLAKSPVLTENPEMEWVFQDVAAEALFHSAKTSRRNPSGPEAEFDGSVADLVSAAVIAV</sequence>
<keyword evidence="2" id="KW-1185">Reference proteome</keyword>
<evidence type="ECO:0000313" key="2">
    <source>
        <dbReference type="Proteomes" id="UP000821837"/>
    </source>
</evidence>
<gene>
    <name evidence="1" type="ORF">HPB52_010053</name>
</gene>
<evidence type="ECO:0000313" key="1">
    <source>
        <dbReference type="EMBL" id="KAH7972257.1"/>
    </source>
</evidence>
<dbReference type="EMBL" id="JABSTV010001247">
    <property type="protein sequence ID" value="KAH7972257.1"/>
    <property type="molecule type" value="Genomic_DNA"/>
</dbReference>
<protein>
    <submittedName>
        <fullName evidence="1">Uncharacterized protein</fullName>
    </submittedName>
</protein>
<name>A0A9D4T3L6_RHISA</name>
<proteinExistence type="predicted"/>
<accession>A0A9D4T3L6</accession>
<reference evidence="1" key="2">
    <citation type="submission" date="2021-09" db="EMBL/GenBank/DDBJ databases">
        <authorList>
            <person name="Jia N."/>
            <person name="Wang J."/>
            <person name="Shi W."/>
            <person name="Du L."/>
            <person name="Sun Y."/>
            <person name="Zhan W."/>
            <person name="Jiang J."/>
            <person name="Wang Q."/>
            <person name="Zhang B."/>
            <person name="Ji P."/>
            <person name="Sakyi L.B."/>
            <person name="Cui X."/>
            <person name="Yuan T."/>
            <person name="Jiang B."/>
            <person name="Yang W."/>
            <person name="Lam T.T.-Y."/>
            <person name="Chang Q."/>
            <person name="Ding S."/>
            <person name="Wang X."/>
            <person name="Zhu J."/>
            <person name="Ruan X."/>
            <person name="Zhao L."/>
            <person name="Wei J."/>
            <person name="Que T."/>
            <person name="Du C."/>
            <person name="Cheng J."/>
            <person name="Dai P."/>
            <person name="Han X."/>
            <person name="Huang E."/>
            <person name="Gao Y."/>
            <person name="Liu J."/>
            <person name="Shao H."/>
            <person name="Ye R."/>
            <person name="Li L."/>
            <person name="Wei W."/>
            <person name="Wang X."/>
            <person name="Wang C."/>
            <person name="Huo Q."/>
            <person name="Li W."/>
            <person name="Guo W."/>
            <person name="Chen H."/>
            <person name="Chen S."/>
            <person name="Zhou L."/>
            <person name="Zhou L."/>
            <person name="Ni X."/>
            <person name="Tian J."/>
            <person name="Zhou Y."/>
            <person name="Sheng Y."/>
            <person name="Liu T."/>
            <person name="Pan Y."/>
            <person name="Xia L."/>
            <person name="Li J."/>
            <person name="Zhao F."/>
            <person name="Cao W."/>
        </authorList>
    </citation>
    <scope>NUCLEOTIDE SEQUENCE</scope>
    <source>
        <strain evidence="1">Rsan-2018</strain>
        <tissue evidence="1">Larvae</tissue>
    </source>
</reference>